<keyword evidence="2 3" id="KW-0812">Transmembrane</keyword>
<dbReference type="Proteomes" id="UP000051952">
    <property type="component" value="Unassembled WGS sequence"/>
</dbReference>
<dbReference type="AlphaFoldDB" id="A0A0S4KH76"/>
<feature type="compositionally biased region" description="Polar residues" evidence="1">
    <location>
        <begin position="13"/>
        <end position="23"/>
    </location>
</feature>
<proteinExistence type="predicted"/>
<evidence type="ECO:0000313" key="3">
    <source>
        <dbReference type="EMBL" id="CUI15068.1"/>
    </source>
</evidence>
<sequence length="348" mass="36294">MSRKTRTEPSLLPSKTITRSTFQSTSPSSHVSPSHTSSLVETASPSLLVTRSRQTLPSTNSISESCSGNWTGSATASPTISQWDCNAVNSSEILVAFDNTGNPRTAAMSSLRYIITQHSVDRHLLMDAPSSVIILNITVVAPFAGYWSVLNASVNEQSLIWQSVTAVTGSWHHVTLQPPSGGWIAGGLSLAYTDQVLRLTITLACGSSPYLEMLIDVNSPGISRALAQQVDTAIQSTQIMSLLSGSPSSGPSLARAMAIRNMVMCDADAAIGGGVVDLDLGICTSTLGGDSTAVARSAIASNLVLVGVVGLFLTSVSVCWALVQSESVRKAAVVMALPSSLSCPCLPL</sequence>
<keyword evidence="2" id="KW-0472">Membrane</keyword>
<evidence type="ECO:0000256" key="2">
    <source>
        <dbReference type="SAM" id="Phobius"/>
    </source>
</evidence>
<dbReference type="VEuPathDB" id="TriTrypDB:BSAL_22805"/>
<protein>
    <submittedName>
        <fullName evidence="3">Transmembrane protein, putative</fullName>
    </submittedName>
</protein>
<feature type="transmembrane region" description="Helical" evidence="2">
    <location>
        <begin position="303"/>
        <end position="323"/>
    </location>
</feature>
<reference evidence="4" key="1">
    <citation type="submission" date="2015-09" db="EMBL/GenBank/DDBJ databases">
        <authorList>
            <consortium name="Pathogen Informatics"/>
        </authorList>
    </citation>
    <scope>NUCLEOTIDE SEQUENCE [LARGE SCALE GENOMIC DNA]</scope>
    <source>
        <strain evidence="4">Lake Konstanz</strain>
    </source>
</reference>
<accession>A0A0S4KH76</accession>
<feature type="compositionally biased region" description="Low complexity" evidence="1">
    <location>
        <begin position="24"/>
        <end position="38"/>
    </location>
</feature>
<keyword evidence="2" id="KW-1133">Transmembrane helix</keyword>
<keyword evidence="4" id="KW-1185">Reference proteome</keyword>
<dbReference type="EMBL" id="CYKH01001760">
    <property type="protein sequence ID" value="CUI15068.1"/>
    <property type="molecule type" value="Genomic_DNA"/>
</dbReference>
<evidence type="ECO:0000256" key="1">
    <source>
        <dbReference type="SAM" id="MobiDB-lite"/>
    </source>
</evidence>
<gene>
    <name evidence="3" type="ORF">BSAL_22805</name>
</gene>
<evidence type="ECO:0000313" key="4">
    <source>
        <dbReference type="Proteomes" id="UP000051952"/>
    </source>
</evidence>
<name>A0A0S4KH76_BODSA</name>
<organism evidence="3 4">
    <name type="scientific">Bodo saltans</name>
    <name type="common">Flagellated protozoan</name>
    <dbReference type="NCBI Taxonomy" id="75058"/>
    <lineage>
        <taxon>Eukaryota</taxon>
        <taxon>Discoba</taxon>
        <taxon>Euglenozoa</taxon>
        <taxon>Kinetoplastea</taxon>
        <taxon>Metakinetoplastina</taxon>
        <taxon>Eubodonida</taxon>
        <taxon>Bodonidae</taxon>
        <taxon>Bodo</taxon>
    </lineage>
</organism>
<feature type="region of interest" description="Disordered" evidence="1">
    <location>
        <begin position="1"/>
        <end position="44"/>
    </location>
</feature>